<evidence type="ECO:0000259" key="2">
    <source>
        <dbReference type="PROSITE" id="PS50222"/>
    </source>
</evidence>
<organism evidence="3 4">
    <name type="scientific">Candidatus Giovannonibacteria bacterium RIFCSPHIGHO2_02_FULL_46_20</name>
    <dbReference type="NCBI Taxonomy" id="1798338"/>
    <lineage>
        <taxon>Bacteria</taxon>
        <taxon>Candidatus Giovannoniibacteriota</taxon>
    </lineage>
</organism>
<dbReference type="STRING" id="1798338.A3J56_03110"/>
<name>A0A1F5WF48_9BACT</name>
<protein>
    <recommendedName>
        <fullName evidence="2">EF-hand domain-containing protein</fullName>
    </recommendedName>
</protein>
<comment type="caution">
    <text evidence="3">The sequence shown here is derived from an EMBL/GenBank/DDBJ whole genome shotgun (WGS) entry which is preliminary data.</text>
</comment>
<dbReference type="Pfam" id="PF00404">
    <property type="entry name" value="Dockerin_1"/>
    <property type="match status" value="1"/>
</dbReference>
<evidence type="ECO:0000313" key="3">
    <source>
        <dbReference type="EMBL" id="OGF74245.1"/>
    </source>
</evidence>
<feature type="domain" description="EF-hand" evidence="2">
    <location>
        <begin position="928"/>
        <end position="963"/>
    </location>
</feature>
<proteinExistence type="predicted"/>
<reference evidence="3 4" key="1">
    <citation type="journal article" date="2016" name="Nat. Commun.">
        <title>Thousands of microbial genomes shed light on interconnected biogeochemical processes in an aquifer system.</title>
        <authorList>
            <person name="Anantharaman K."/>
            <person name="Brown C.T."/>
            <person name="Hug L.A."/>
            <person name="Sharon I."/>
            <person name="Castelle C.J."/>
            <person name="Probst A.J."/>
            <person name="Thomas B.C."/>
            <person name="Singh A."/>
            <person name="Wilkins M.J."/>
            <person name="Karaoz U."/>
            <person name="Brodie E.L."/>
            <person name="Williams K.H."/>
            <person name="Hubbard S.S."/>
            <person name="Banfield J.F."/>
        </authorList>
    </citation>
    <scope>NUCLEOTIDE SEQUENCE [LARGE SCALE GENOMIC DNA]</scope>
</reference>
<dbReference type="GO" id="GO:0000272">
    <property type="term" value="P:polysaccharide catabolic process"/>
    <property type="evidence" value="ECO:0007669"/>
    <property type="project" value="InterPro"/>
</dbReference>
<dbReference type="GO" id="GO:0004553">
    <property type="term" value="F:hydrolase activity, hydrolyzing O-glycosyl compounds"/>
    <property type="evidence" value="ECO:0007669"/>
    <property type="project" value="InterPro"/>
</dbReference>
<dbReference type="InterPro" id="IPR002048">
    <property type="entry name" value="EF_hand_dom"/>
</dbReference>
<dbReference type="Proteomes" id="UP000178406">
    <property type="component" value="Unassembled WGS sequence"/>
</dbReference>
<dbReference type="Gene3D" id="1.10.101.10">
    <property type="entry name" value="PGBD-like superfamily/PGBD"/>
    <property type="match status" value="1"/>
</dbReference>
<feature type="compositionally biased region" description="Pro residues" evidence="1">
    <location>
        <begin position="1593"/>
        <end position="1606"/>
    </location>
</feature>
<dbReference type="Gene3D" id="1.10.1330.10">
    <property type="entry name" value="Dockerin domain"/>
    <property type="match status" value="4"/>
</dbReference>
<dbReference type="InterPro" id="IPR036366">
    <property type="entry name" value="PGBDSf"/>
</dbReference>
<dbReference type="PROSITE" id="PS00018">
    <property type="entry name" value="EF_HAND_1"/>
    <property type="match status" value="2"/>
</dbReference>
<dbReference type="SUPFAM" id="SSF63446">
    <property type="entry name" value="Type I dockerin domain"/>
    <property type="match status" value="2"/>
</dbReference>
<dbReference type="EMBL" id="MFHQ01000027">
    <property type="protein sequence ID" value="OGF74245.1"/>
    <property type="molecule type" value="Genomic_DNA"/>
</dbReference>
<gene>
    <name evidence="3" type="ORF">A3J56_03110</name>
</gene>
<evidence type="ECO:0000256" key="1">
    <source>
        <dbReference type="SAM" id="MobiDB-lite"/>
    </source>
</evidence>
<dbReference type="InterPro" id="IPR036439">
    <property type="entry name" value="Dockerin_dom_sf"/>
</dbReference>
<evidence type="ECO:0000313" key="4">
    <source>
        <dbReference type="Proteomes" id="UP000178406"/>
    </source>
</evidence>
<sequence>MQKLSVLRRLSTSLLIMSVIVAGVLVMPIPTRASITCYEGAARDLYFGAADGDDVLNLQKVLNNDPDTQLTTSVGSPGYPWYETTHFGLTTENAVKRFQTKYNIVTSGTVATTGYGKVGPATRTKLTSLYGCSSNSITVANPTSSVVAGTSHTIRWTTLPASRSDGVIIKIFKGQSFLSWTLIQQFGTPINPAYDYNNDDVLDQKDSDFLASVIGGIPCPSGKVCDLDNSDGGTRTRGGDVTILINYINTYTTGVPDNGLYVWNVPATLEPGSGYVIQVVAGKNATISGTSGQFTVATSGIATSSRFINVVTPTAMQTGSKYAIRWTSSEGGLADIIIRKGTTVIASWQDLSIDNSFDWNVPANLTLGNDYKITVALSEIGLEGSSGLFSIVAPSTIAFISPASNEHWEEGTTGVLRWKTTGTQPGDKVRITLIKDDASQVTALSASLGDISNDADNDTSYSWITTPLINASSIKQYGKYSLLFELRRNGMPVTNAEGYEVRTLNSNFNIDERRAITVTAPVTGTFERGQNMPIRWTTTGATGSNYKITVLKGGVAVAGQQFIATSATALHSYGWIVPAFLAPGNDYKIRVEMENDSSVKGESGVFSVVPKPLITVSAPVATDQWKIGKASTHQIKWTSVGLINTAVKLELVNNSGAVAGTISTSQANATSPSGTSNSFNWTLNQPFFATLAVGGEYKVRVSGTVVGTNVPVVGESAPFTILEEDIDMTIDGATIGGVAVSASKQLTIGKDNPQFVATITNKGVRTVTGVTITGTVIQASTGARGAASETQIGCATVPRGVVILGSCTSSQPEQVASTVATIGTFSFGTTGNAVLRVEAKKGNTIIKTRDFSVTLIPLPLLTLVAPNGGETWEMGGKPSVSGARTPYTISWKSQGAVGPAVSLELRKPSQSIQCGTICDVNNDGRVDAVDEQLIAEFRKHDFNGDNRVDRTDLDMAYNAYLSGAPCAKCDLTGDGDVRIQDTQIELSYILKLYDINGDESANSTDADILRSTFVQRRSCATNTMCDLNLSGSFGADDVTVIVNYFGTSGYTIGPSYQYDLNNDGMVNTSDIDTLAPVVVGTAPCPIFTVVENPKSCDLNSDGRIDAGDTLFLSGIITSQSVIAQNVPNRNTGTNQGGSYQWYVKDAFVTPGDQYQIVVRDINRSDLFDESDSYFSIAVSVPTITSPVVNQSFIIDPNLQIKIHATTPGLQLTRYRIRISQNSQSIYESNPATLDTLPFLFNGSLLRASDGRRLIELLRQGDLIITLEGNLLDAQGKVTDAFTPPASRTVKLSFNRNAPTIVKPVEGEEVNLGDNSLAIRATHPSKPALYRITIRQNGVIKYQNNNILADTQGVLNITLTKDTRFSGKSVFTSLDKGEVEVTVSGALFEGFTNDASRIFRVVPVPPDFDLNDDLVIDVEDFKILQLVVLGERLCPADKDCDLNRDGAVNVADLATMVAHPLYQKPQQSPSVPKVGTPVSVPAITSPRSGGAWNPADAVIIQEVAGASGYLVGFVKNNQMIYENYRDGGKNLKSLETTVGDSGTRIYQVPVDARDVFTSGTVYIYVRALVNNQWTDSVTMPVTIGESGSQSQPPSQSPPQQLPQPQPPKVIIASPQPEQVVSLRTALVIYIQKYPGAVAYNIFITAHSEQLSYRFDQNISIFSMTNLAEQNQYAYVVIPQPPGGGRLQMRVQAIDASGKTLAYSDFISFFVKE</sequence>
<dbReference type="InterPro" id="IPR002105">
    <property type="entry name" value="Dockerin_1_rpt"/>
</dbReference>
<dbReference type="InterPro" id="IPR018247">
    <property type="entry name" value="EF_Hand_1_Ca_BS"/>
</dbReference>
<dbReference type="GO" id="GO:0005509">
    <property type="term" value="F:calcium ion binding"/>
    <property type="evidence" value="ECO:0007669"/>
    <property type="project" value="InterPro"/>
</dbReference>
<dbReference type="PROSITE" id="PS50222">
    <property type="entry name" value="EF_HAND_2"/>
    <property type="match status" value="1"/>
</dbReference>
<feature type="region of interest" description="Disordered" evidence="1">
    <location>
        <begin position="1580"/>
        <end position="1607"/>
    </location>
</feature>
<accession>A0A1F5WF48</accession>